<feature type="compositionally biased region" description="Low complexity" evidence="1">
    <location>
        <begin position="120"/>
        <end position="135"/>
    </location>
</feature>
<accession>A0ABR3JH31</accession>
<reference evidence="3" key="1">
    <citation type="submission" date="2024-06" db="EMBL/GenBank/DDBJ databases">
        <title>Multi-omics analyses provide insights into the biosynthesis of the anticancer antibiotic pleurotin in Hohenbuehelia grisea.</title>
        <authorList>
            <person name="Weaver J.A."/>
            <person name="Alberti F."/>
        </authorList>
    </citation>
    <scope>NUCLEOTIDE SEQUENCE [LARGE SCALE GENOMIC DNA]</scope>
    <source>
        <strain evidence="3">T-177</strain>
    </source>
</reference>
<feature type="compositionally biased region" description="Low complexity" evidence="1">
    <location>
        <begin position="142"/>
        <end position="160"/>
    </location>
</feature>
<feature type="compositionally biased region" description="Basic and acidic residues" evidence="1">
    <location>
        <begin position="54"/>
        <end position="65"/>
    </location>
</feature>
<proteinExistence type="predicted"/>
<feature type="region of interest" description="Disordered" evidence="1">
    <location>
        <begin position="38"/>
        <end position="178"/>
    </location>
</feature>
<evidence type="ECO:0000313" key="3">
    <source>
        <dbReference type="Proteomes" id="UP001556367"/>
    </source>
</evidence>
<feature type="region of interest" description="Disordered" evidence="1">
    <location>
        <begin position="1"/>
        <end position="21"/>
    </location>
</feature>
<comment type="caution">
    <text evidence="2">The sequence shown here is derived from an EMBL/GenBank/DDBJ whole genome shotgun (WGS) entry which is preliminary data.</text>
</comment>
<name>A0ABR3JH31_9AGAR</name>
<dbReference type="Proteomes" id="UP001556367">
    <property type="component" value="Unassembled WGS sequence"/>
</dbReference>
<keyword evidence="3" id="KW-1185">Reference proteome</keyword>
<dbReference type="EMBL" id="JASNQZ010000007">
    <property type="protein sequence ID" value="KAL0954707.1"/>
    <property type="molecule type" value="Genomic_DNA"/>
</dbReference>
<evidence type="ECO:0000313" key="2">
    <source>
        <dbReference type="EMBL" id="KAL0954707.1"/>
    </source>
</evidence>
<gene>
    <name evidence="2" type="ORF">HGRIS_003656</name>
</gene>
<evidence type="ECO:0000256" key="1">
    <source>
        <dbReference type="SAM" id="MobiDB-lite"/>
    </source>
</evidence>
<feature type="compositionally biased region" description="Polar residues" evidence="1">
    <location>
        <begin position="82"/>
        <end position="94"/>
    </location>
</feature>
<organism evidence="2 3">
    <name type="scientific">Hohenbuehelia grisea</name>
    <dbReference type="NCBI Taxonomy" id="104357"/>
    <lineage>
        <taxon>Eukaryota</taxon>
        <taxon>Fungi</taxon>
        <taxon>Dikarya</taxon>
        <taxon>Basidiomycota</taxon>
        <taxon>Agaricomycotina</taxon>
        <taxon>Agaricomycetes</taxon>
        <taxon>Agaricomycetidae</taxon>
        <taxon>Agaricales</taxon>
        <taxon>Pleurotineae</taxon>
        <taxon>Pleurotaceae</taxon>
        <taxon>Hohenbuehelia</taxon>
    </lineage>
</organism>
<evidence type="ECO:0008006" key="4">
    <source>
        <dbReference type="Google" id="ProtNLM"/>
    </source>
</evidence>
<sequence length="491" mass="55122">MAQPVQPVIGQGETSHEKSTRLESELRDLAQEFSQFKDKLKGRAQSERVIITPHSHDVKEAVKDMTHHKKTGKERSKDPKTPGSSMLPSSQTVPRSYLGNAFKQLARNAKGKKNYTPGYSSSDESSSSSSDTGGDSPDDSEGSSSTSDSSESGSSGTEESSTSKKCRKGKRKSRKAASKLLIKPVPPAMYDGVFDFNDKTKSVLKFNKFLTESLTYVKMGNVQSKDQVLIISQYLSNCTYGFYSRKVSIQRRAWDLKKFFLKLYDHCFPPNFHQLQCDKLRTCCQGKCTVGDFMAELNELFMLIGSILKTEQAVKYCEGLNPEIYAQLMLENLHAETTSLKRLHRRAQVVEVIMQVAAGDVGMVRGQGRSSSGQNIASGPPNDASGCRNSSRNQRRGQFDQNKPRNRDSNRNNGFLQQRQNRRFRKYQSRGTPNGGYRQGRDYDQPNFKSKRSKLSDEETKKLQSENKCFTCHEVGVQAMPQTTLREVKGK</sequence>
<feature type="compositionally biased region" description="Polar residues" evidence="1">
    <location>
        <begin position="368"/>
        <end position="377"/>
    </location>
</feature>
<feature type="compositionally biased region" description="Basic residues" evidence="1">
    <location>
        <begin position="164"/>
        <end position="177"/>
    </location>
</feature>
<protein>
    <recommendedName>
        <fullName evidence="4">Gag protein</fullName>
    </recommendedName>
</protein>
<feature type="region of interest" description="Disordered" evidence="1">
    <location>
        <begin position="364"/>
        <end position="460"/>
    </location>
</feature>